<evidence type="ECO:0000256" key="1">
    <source>
        <dbReference type="SAM" id="MobiDB-lite"/>
    </source>
</evidence>
<dbReference type="Proteomes" id="UP000694414">
    <property type="component" value="Unplaced"/>
</dbReference>
<feature type="compositionally biased region" description="Basic and acidic residues" evidence="1">
    <location>
        <begin position="11"/>
        <end position="20"/>
    </location>
</feature>
<dbReference type="Ensembl" id="ENSPSMT00000030027.1">
    <property type="protein sequence ID" value="ENSPSMP00000025930.1"/>
    <property type="gene ID" value="ENSPSMG00000018192.1"/>
</dbReference>
<feature type="compositionally biased region" description="Basic and acidic residues" evidence="1">
    <location>
        <begin position="33"/>
        <end position="47"/>
    </location>
</feature>
<organism evidence="2 3">
    <name type="scientific">Prolemur simus</name>
    <name type="common">Greater bamboo lemur</name>
    <name type="synonym">Hapalemur simus</name>
    <dbReference type="NCBI Taxonomy" id="1328070"/>
    <lineage>
        <taxon>Eukaryota</taxon>
        <taxon>Metazoa</taxon>
        <taxon>Chordata</taxon>
        <taxon>Craniata</taxon>
        <taxon>Vertebrata</taxon>
        <taxon>Euteleostomi</taxon>
        <taxon>Mammalia</taxon>
        <taxon>Eutheria</taxon>
        <taxon>Euarchontoglires</taxon>
        <taxon>Primates</taxon>
        <taxon>Strepsirrhini</taxon>
        <taxon>Lemuriformes</taxon>
        <taxon>Lemuridae</taxon>
        <taxon>Prolemur</taxon>
    </lineage>
</organism>
<dbReference type="Gene3D" id="1.10.10.60">
    <property type="entry name" value="Homeodomain-like"/>
    <property type="match status" value="1"/>
</dbReference>
<name>A0A8C9A6Z8_PROSS</name>
<accession>A0A8C9A6Z8</accession>
<proteinExistence type="predicted"/>
<dbReference type="AlphaFoldDB" id="A0A8C9A6Z8"/>
<sequence>QCKLRSLLQHLGEEADKENLQETWQRPWRRPKEKGNECQEPSERDPGELVPAASETHTAAGQPHGPAAGLEKDVVLVWVCNQRQKVKGSSSDYSQRKEFEAARSPFSGGPVSFPLCPFLWPGPHFGTPGYGSPHFTTTPRSLFPRGKPFPLSLSQRGSPMHPN</sequence>
<protein>
    <submittedName>
        <fullName evidence="2">Uncharacterized protein</fullName>
    </submittedName>
</protein>
<keyword evidence="3" id="KW-1185">Reference proteome</keyword>
<reference evidence="2" key="2">
    <citation type="submission" date="2025-09" db="UniProtKB">
        <authorList>
            <consortium name="Ensembl"/>
        </authorList>
    </citation>
    <scope>IDENTIFICATION</scope>
</reference>
<feature type="region of interest" description="Disordered" evidence="1">
    <location>
        <begin position="138"/>
        <end position="163"/>
    </location>
</feature>
<evidence type="ECO:0000313" key="3">
    <source>
        <dbReference type="Proteomes" id="UP000694414"/>
    </source>
</evidence>
<reference evidence="2" key="1">
    <citation type="submission" date="2025-08" db="UniProtKB">
        <authorList>
            <consortium name="Ensembl"/>
        </authorList>
    </citation>
    <scope>IDENTIFICATION</scope>
</reference>
<dbReference type="GeneTree" id="ENSGT00940000155046"/>
<evidence type="ECO:0000313" key="2">
    <source>
        <dbReference type="Ensembl" id="ENSPSMP00000025930.1"/>
    </source>
</evidence>
<feature type="region of interest" description="Disordered" evidence="1">
    <location>
        <begin position="1"/>
        <end position="68"/>
    </location>
</feature>